<dbReference type="Gene3D" id="3.40.50.720">
    <property type="entry name" value="NAD(P)-binding Rossmann-like Domain"/>
    <property type="match status" value="1"/>
</dbReference>
<reference evidence="4 5" key="1">
    <citation type="submission" date="2018-06" db="EMBL/GenBank/DDBJ databases">
        <title>Genomic Encyclopedia of Type Strains, Phase III (KMG-III): the genomes of soil and plant-associated and newly described type strains.</title>
        <authorList>
            <person name="Whitman W."/>
        </authorList>
    </citation>
    <scope>NUCLEOTIDE SEQUENCE [LARGE SCALE GENOMIC DNA]</scope>
    <source>
        <strain evidence="4 5">CECT 7732</strain>
    </source>
</reference>
<dbReference type="InterPro" id="IPR001509">
    <property type="entry name" value="Epimerase_deHydtase"/>
</dbReference>
<dbReference type="AlphaFoldDB" id="A0A366D3N1"/>
<evidence type="ECO:0000313" key="5">
    <source>
        <dbReference type="Proteomes" id="UP000252086"/>
    </source>
</evidence>
<keyword evidence="5" id="KW-1185">Reference proteome</keyword>
<evidence type="ECO:0000256" key="1">
    <source>
        <dbReference type="ARBA" id="ARBA00022857"/>
    </source>
</evidence>
<dbReference type="PANTHER" id="PTHR43103:SF3">
    <property type="entry name" value="ADP-L-GLYCERO-D-MANNO-HEPTOSE-6-EPIMERASE"/>
    <property type="match status" value="1"/>
</dbReference>
<dbReference type="Gene3D" id="3.90.25.10">
    <property type="entry name" value="UDP-galactose 4-epimerase, domain 1"/>
    <property type="match status" value="1"/>
</dbReference>
<name>A0A366D3N1_9GAMM</name>
<dbReference type="PANTHER" id="PTHR43103">
    <property type="entry name" value="NUCLEOSIDE-DIPHOSPHATE-SUGAR EPIMERASE"/>
    <property type="match status" value="1"/>
</dbReference>
<evidence type="ECO:0000259" key="3">
    <source>
        <dbReference type="Pfam" id="PF01370"/>
    </source>
</evidence>
<organism evidence="4 5">
    <name type="scientific">Marinomonas aquiplantarum</name>
    <dbReference type="NCBI Taxonomy" id="491951"/>
    <lineage>
        <taxon>Bacteria</taxon>
        <taxon>Pseudomonadati</taxon>
        <taxon>Pseudomonadota</taxon>
        <taxon>Gammaproteobacteria</taxon>
        <taxon>Oceanospirillales</taxon>
        <taxon>Oceanospirillaceae</taxon>
        <taxon>Marinomonas</taxon>
    </lineage>
</organism>
<evidence type="ECO:0000256" key="2">
    <source>
        <dbReference type="ARBA" id="ARBA00023277"/>
    </source>
</evidence>
<protein>
    <submittedName>
        <fullName evidence="4">Nucleoside-diphosphate-sugar epimerase</fullName>
    </submittedName>
</protein>
<comment type="caution">
    <text evidence="4">The sequence shown here is derived from an EMBL/GenBank/DDBJ whole genome shotgun (WGS) entry which is preliminary data.</text>
</comment>
<dbReference type="EMBL" id="QNRF01000003">
    <property type="protein sequence ID" value="RBO84054.1"/>
    <property type="molecule type" value="Genomic_DNA"/>
</dbReference>
<dbReference type="OrthoDB" id="9801056at2"/>
<sequence>MTVLVTGAGGFIGSGVVEALLKAGKSVVATDRELTALTQHQALTLKQGDLADASFRASLFDQTIESVVHLATIPGGGAESAPELSFKINVEATVDLIQLAGASTEKCRFVYASAIAVFGDAIPPEGVNDDTPLQPKLHYAMHKMMSEVALGTFTRRGTIDGVGVRLPGIVARPQGAEGFKSAFMNDIFHVMLAGKTMTMPVSKTAQVWLMSRTQTVNNLVHALGLDSQTMPEDRVVTLPAIHVVMGDLINALSKTTSTSVDNIRYDSDPQLEAAFGAYPPLTTLNAEKAGFVHDGSVEQLISNTLADIQSR</sequence>
<keyword evidence="2" id="KW-0119">Carbohydrate metabolism</keyword>
<accession>A0A366D3N1</accession>
<gene>
    <name evidence="4" type="ORF">DFP76_103328</name>
</gene>
<dbReference type="RefSeq" id="WP_113874023.1">
    <property type="nucleotide sequence ID" value="NZ_QNRF01000003.1"/>
</dbReference>
<feature type="domain" description="NAD-dependent epimerase/dehydratase" evidence="3">
    <location>
        <begin position="3"/>
        <end position="200"/>
    </location>
</feature>
<keyword evidence="1" id="KW-0521">NADP</keyword>
<dbReference type="InterPro" id="IPR036291">
    <property type="entry name" value="NAD(P)-bd_dom_sf"/>
</dbReference>
<dbReference type="Pfam" id="PF01370">
    <property type="entry name" value="Epimerase"/>
    <property type="match status" value="1"/>
</dbReference>
<dbReference type="Proteomes" id="UP000252086">
    <property type="component" value="Unassembled WGS sequence"/>
</dbReference>
<dbReference type="SUPFAM" id="SSF51735">
    <property type="entry name" value="NAD(P)-binding Rossmann-fold domains"/>
    <property type="match status" value="1"/>
</dbReference>
<evidence type="ECO:0000313" key="4">
    <source>
        <dbReference type="EMBL" id="RBO84054.1"/>
    </source>
</evidence>
<proteinExistence type="predicted"/>